<dbReference type="PANTHER" id="PTHR30348">
    <property type="entry name" value="UNCHARACTERIZED PROTEIN YECE"/>
    <property type="match status" value="1"/>
</dbReference>
<evidence type="ECO:0000313" key="2">
    <source>
        <dbReference type="EMBL" id="GAA3155067.1"/>
    </source>
</evidence>
<organism evidence="2 3">
    <name type="scientific">Planomonospora alba</name>
    <dbReference type="NCBI Taxonomy" id="161354"/>
    <lineage>
        <taxon>Bacteria</taxon>
        <taxon>Bacillati</taxon>
        <taxon>Actinomycetota</taxon>
        <taxon>Actinomycetes</taxon>
        <taxon>Streptosporangiales</taxon>
        <taxon>Streptosporangiaceae</taxon>
        <taxon>Planomonospora</taxon>
    </lineage>
</organism>
<evidence type="ECO:0000256" key="1">
    <source>
        <dbReference type="SAM" id="MobiDB-lite"/>
    </source>
</evidence>
<feature type="compositionally biased region" description="Basic and acidic residues" evidence="1">
    <location>
        <begin position="1"/>
        <end position="10"/>
    </location>
</feature>
<gene>
    <name evidence="2" type="ORF">GCM10010466_52520</name>
</gene>
<dbReference type="Pfam" id="PF01904">
    <property type="entry name" value="DUF72"/>
    <property type="match status" value="1"/>
</dbReference>
<dbReference type="InterPro" id="IPR036520">
    <property type="entry name" value="UPF0759_sf"/>
</dbReference>
<dbReference type="EMBL" id="BAAAUT010000050">
    <property type="protein sequence ID" value="GAA3155067.1"/>
    <property type="molecule type" value="Genomic_DNA"/>
</dbReference>
<evidence type="ECO:0000313" key="3">
    <source>
        <dbReference type="Proteomes" id="UP001500320"/>
    </source>
</evidence>
<feature type="region of interest" description="Disordered" evidence="1">
    <location>
        <begin position="1"/>
        <end position="25"/>
    </location>
</feature>
<feature type="compositionally biased region" description="Low complexity" evidence="1">
    <location>
        <begin position="11"/>
        <end position="25"/>
    </location>
</feature>
<dbReference type="PANTHER" id="PTHR30348:SF13">
    <property type="entry name" value="UPF0759 PROTEIN YUNF"/>
    <property type="match status" value="1"/>
</dbReference>
<comment type="caution">
    <text evidence="2">The sequence shown here is derived from an EMBL/GenBank/DDBJ whole genome shotgun (WGS) entry which is preliminary data.</text>
</comment>
<dbReference type="Proteomes" id="UP001500320">
    <property type="component" value="Unassembled WGS sequence"/>
</dbReference>
<accession>A0ABP6NPY7</accession>
<name>A0ABP6NPY7_9ACTN</name>
<dbReference type="Gene3D" id="3.20.20.410">
    <property type="entry name" value="Protein of unknown function UPF0759"/>
    <property type="match status" value="1"/>
</dbReference>
<dbReference type="RefSeq" id="WP_344863974.1">
    <property type="nucleotide sequence ID" value="NZ_BAAAUT010000050.1"/>
</dbReference>
<keyword evidence="3" id="KW-1185">Reference proteome</keyword>
<protein>
    <submittedName>
        <fullName evidence="2">DUF72 domain-containing protein</fullName>
    </submittedName>
</protein>
<dbReference type="SUPFAM" id="SSF117396">
    <property type="entry name" value="TM1631-like"/>
    <property type="match status" value="1"/>
</dbReference>
<reference evidence="3" key="1">
    <citation type="journal article" date="2019" name="Int. J. Syst. Evol. Microbiol.">
        <title>The Global Catalogue of Microorganisms (GCM) 10K type strain sequencing project: providing services to taxonomists for standard genome sequencing and annotation.</title>
        <authorList>
            <consortium name="The Broad Institute Genomics Platform"/>
            <consortium name="The Broad Institute Genome Sequencing Center for Infectious Disease"/>
            <person name="Wu L."/>
            <person name="Ma J."/>
        </authorList>
    </citation>
    <scope>NUCLEOTIDE SEQUENCE [LARGE SCALE GENOMIC DNA]</scope>
    <source>
        <strain evidence="3">JCM 9373</strain>
    </source>
</reference>
<sequence length="346" mass="37942">MTIQDSRAEATETTAGAAAGTAASGTDARAAAGAGALRTGPVLRPPRSAGAPAAAGNVLVGTASWTDRSLLESGWYPDDAATPAARLAYYASRFPLVEVDATYYHPPSRRTVEAWRDRTPPGFTFNVKAFSLLTGHPTPARSLYKDLRERLGDPDGRLYPRDVGPGVVEEVWARFLGALAPLHEAGRLGAVLLQFPPWFPAGEGNRRRVLECVRRCAPVRACVEFRNRTWMEEGERERTLGFLAEHGIPYVGVDMPQGHPSSIPPVLAATADLAVVRFHGHSEKWTSKKIEERFAYLYSEEELEHWAARLREFSAQAETVHVLMNNCCRDNAQRNAARLTELLAAR</sequence>
<dbReference type="InterPro" id="IPR002763">
    <property type="entry name" value="DUF72"/>
</dbReference>
<proteinExistence type="predicted"/>